<dbReference type="PROSITE" id="PS50089">
    <property type="entry name" value="ZF_RING_2"/>
    <property type="match status" value="1"/>
</dbReference>
<keyword evidence="11" id="KW-0812">Transmembrane</keyword>
<keyword evidence="6 10" id="KW-0863">Zinc-finger</keyword>
<organism evidence="13 14">
    <name type="scientific">Cuscuta australis</name>
    <dbReference type="NCBI Taxonomy" id="267555"/>
    <lineage>
        <taxon>Eukaryota</taxon>
        <taxon>Viridiplantae</taxon>
        <taxon>Streptophyta</taxon>
        <taxon>Embryophyta</taxon>
        <taxon>Tracheophyta</taxon>
        <taxon>Spermatophyta</taxon>
        <taxon>Magnoliopsida</taxon>
        <taxon>eudicotyledons</taxon>
        <taxon>Gunneridae</taxon>
        <taxon>Pentapetalae</taxon>
        <taxon>asterids</taxon>
        <taxon>lamiids</taxon>
        <taxon>Solanales</taxon>
        <taxon>Convolvulaceae</taxon>
        <taxon>Cuscuteae</taxon>
        <taxon>Cuscuta</taxon>
        <taxon>Cuscuta subgen. Grammica</taxon>
        <taxon>Cuscuta sect. Cleistogrammica</taxon>
    </lineage>
</organism>
<dbReference type="GO" id="GO:0016567">
    <property type="term" value="P:protein ubiquitination"/>
    <property type="evidence" value="ECO:0007669"/>
    <property type="project" value="UniProtKB-UniPathway"/>
</dbReference>
<evidence type="ECO:0000313" key="13">
    <source>
        <dbReference type="EMBL" id="RAL49362.1"/>
    </source>
</evidence>
<dbReference type="UniPathway" id="UPA00143"/>
<proteinExistence type="predicted"/>
<dbReference type="EC" id="2.3.2.27" evidence="11"/>
<gene>
    <name evidence="13" type="ORF">DM860_012795</name>
</gene>
<keyword evidence="11" id="KW-1133">Transmembrane helix</keyword>
<comment type="function">
    <text evidence="11">E3 ubiquitin-protein ligase.</text>
</comment>
<dbReference type="GO" id="GO:0008270">
    <property type="term" value="F:zinc ion binding"/>
    <property type="evidence" value="ECO:0007669"/>
    <property type="project" value="UniProtKB-KW"/>
</dbReference>
<dbReference type="SUPFAM" id="SSF57850">
    <property type="entry name" value="RING/U-box"/>
    <property type="match status" value="1"/>
</dbReference>
<comment type="subcellular location">
    <subcellularLocation>
        <location evidence="2">Endomembrane system</location>
    </subcellularLocation>
    <subcellularLocation>
        <location evidence="11">Endoplasmic reticulum membrane</location>
        <topology evidence="11">Single-pass type IV membrane protein</topology>
    </subcellularLocation>
</comment>
<comment type="domain">
    <text evidence="11">The RING-type zinc finger domain is responsible for E3 ligase activity.</text>
</comment>
<evidence type="ECO:0000256" key="2">
    <source>
        <dbReference type="ARBA" id="ARBA00004308"/>
    </source>
</evidence>
<evidence type="ECO:0000313" key="14">
    <source>
        <dbReference type="Proteomes" id="UP000249390"/>
    </source>
</evidence>
<keyword evidence="7 11" id="KW-0833">Ubl conjugation pathway</keyword>
<dbReference type="SMART" id="SM00184">
    <property type="entry name" value="RING"/>
    <property type="match status" value="1"/>
</dbReference>
<dbReference type="EMBL" id="NQVE01000082">
    <property type="protein sequence ID" value="RAL49362.1"/>
    <property type="molecule type" value="Genomic_DNA"/>
</dbReference>
<dbReference type="PANTHER" id="PTHR12313">
    <property type="entry name" value="E3 UBIQUITIN-PROTEIN LIGASE RNF5-RELATED"/>
    <property type="match status" value="1"/>
</dbReference>
<feature type="domain" description="RING-type" evidence="12">
    <location>
        <begin position="19"/>
        <end position="60"/>
    </location>
</feature>
<evidence type="ECO:0000256" key="6">
    <source>
        <dbReference type="ARBA" id="ARBA00022771"/>
    </source>
</evidence>
<keyword evidence="11" id="KW-0256">Endoplasmic reticulum</keyword>
<dbReference type="InterPro" id="IPR013083">
    <property type="entry name" value="Znf_RING/FYVE/PHD"/>
</dbReference>
<protein>
    <recommendedName>
        <fullName evidence="11">E3 ubiquitin-protein ligase RMA</fullName>
        <ecNumber evidence="11">2.3.2.27</ecNumber>
    </recommendedName>
    <alternativeName>
        <fullName evidence="11">Protein RING membrane-anchor</fullName>
    </alternativeName>
    <alternativeName>
        <fullName evidence="11">RING-type E3 ubiquitin transferase RMA</fullName>
    </alternativeName>
</protein>
<dbReference type="GO" id="GO:0061630">
    <property type="term" value="F:ubiquitin protein ligase activity"/>
    <property type="evidence" value="ECO:0007669"/>
    <property type="project" value="UniProtKB-UniRule"/>
</dbReference>
<dbReference type="GO" id="GO:0005789">
    <property type="term" value="C:endoplasmic reticulum membrane"/>
    <property type="evidence" value="ECO:0007669"/>
    <property type="project" value="UniProtKB-SubCell"/>
</dbReference>
<reference evidence="13 14" key="1">
    <citation type="submission" date="2018-06" db="EMBL/GenBank/DDBJ databases">
        <title>The Genome of Cuscuta australis (Dodder) Provides Insight into the Evolution of Plant Parasitism.</title>
        <authorList>
            <person name="Liu H."/>
        </authorList>
    </citation>
    <scope>NUCLEOTIDE SEQUENCE [LARGE SCALE GENOMIC DNA]</scope>
    <source>
        <strain evidence="14">cv. Yunnan</strain>
        <tissue evidence="13">Vines</tissue>
    </source>
</reference>
<name>A0A328DUM0_9ASTE</name>
<dbReference type="InterPro" id="IPR027370">
    <property type="entry name" value="Znf-RING_euk"/>
</dbReference>
<dbReference type="Gene3D" id="3.30.40.10">
    <property type="entry name" value="Zinc/RING finger domain, C3HC4 (zinc finger)"/>
    <property type="match status" value="1"/>
</dbReference>
<keyword evidence="9 11" id="KW-0472">Membrane</keyword>
<evidence type="ECO:0000256" key="8">
    <source>
        <dbReference type="ARBA" id="ARBA00022833"/>
    </source>
</evidence>
<keyword evidence="14" id="KW-1185">Reference proteome</keyword>
<sequence length="197" mass="22493">MDSGKTGESSDVEWANFECNICFELACDPIVTLCGHLYCWPCLHQWLQVHSRSHECPVCKAIIKEERLVPIYGRGKAYSDPRTRLATRRIPNRSRQDEEMEDFMQVPNATARFGNLTLLSFLFESISSVFTLHAERFNDATVYGATTGAPYMFSSSFHGVYSHGFYHDGEPVDGTRFFLKTFLYIAAFLLVFSLLLF</sequence>
<keyword evidence="8 11" id="KW-0862">Zinc</keyword>
<evidence type="ECO:0000259" key="12">
    <source>
        <dbReference type="PROSITE" id="PS50089"/>
    </source>
</evidence>
<comment type="pathway">
    <text evidence="3 11">Protein modification; protein ubiquitination.</text>
</comment>
<dbReference type="GO" id="GO:0006511">
    <property type="term" value="P:ubiquitin-dependent protein catabolic process"/>
    <property type="evidence" value="ECO:0007669"/>
    <property type="project" value="UniProtKB-UniRule"/>
</dbReference>
<evidence type="ECO:0000256" key="4">
    <source>
        <dbReference type="ARBA" id="ARBA00022679"/>
    </source>
</evidence>
<dbReference type="PROSITE" id="PS00518">
    <property type="entry name" value="ZF_RING_1"/>
    <property type="match status" value="1"/>
</dbReference>
<evidence type="ECO:0000256" key="9">
    <source>
        <dbReference type="ARBA" id="ARBA00023136"/>
    </source>
</evidence>
<comment type="catalytic activity">
    <reaction evidence="1 11">
        <text>S-ubiquitinyl-[E2 ubiquitin-conjugating enzyme]-L-cysteine + [acceptor protein]-L-lysine = [E2 ubiquitin-conjugating enzyme]-L-cysteine + N(6)-ubiquitinyl-[acceptor protein]-L-lysine.</text>
        <dbReference type="EC" id="2.3.2.27"/>
    </reaction>
</comment>
<dbReference type="Pfam" id="PF13445">
    <property type="entry name" value="zf-RING_UBOX"/>
    <property type="match status" value="1"/>
</dbReference>
<dbReference type="InterPro" id="IPR017907">
    <property type="entry name" value="Znf_RING_CS"/>
</dbReference>
<evidence type="ECO:0000256" key="11">
    <source>
        <dbReference type="RuleBase" id="RU369090"/>
    </source>
</evidence>
<dbReference type="InterPro" id="IPR001841">
    <property type="entry name" value="Znf_RING"/>
</dbReference>
<evidence type="ECO:0000256" key="5">
    <source>
        <dbReference type="ARBA" id="ARBA00022723"/>
    </source>
</evidence>
<evidence type="ECO:0000256" key="10">
    <source>
        <dbReference type="PROSITE-ProRule" id="PRU00175"/>
    </source>
</evidence>
<dbReference type="AlphaFoldDB" id="A0A328DUM0"/>
<evidence type="ECO:0000256" key="3">
    <source>
        <dbReference type="ARBA" id="ARBA00004906"/>
    </source>
</evidence>
<accession>A0A328DUM0</accession>
<dbReference type="InterPro" id="IPR045103">
    <property type="entry name" value="RNF5/RNF185-like"/>
</dbReference>
<evidence type="ECO:0000256" key="7">
    <source>
        <dbReference type="ARBA" id="ARBA00022786"/>
    </source>
</evidence>
<evidence type="ECO:0000256" key="1">
    <source>
        <dbReference type="ARBA" id="ARBA00000900"/>
    </source>
</evidence>
<keyword evidence="4 11" id="KW-0808">Transferase</keyword>
<keyword evidence="5 11" id="KW-0479">Metal-binding</keyword>
<dbReference type="Proteomes" id="UP000249390">
    <property type="component" value="Unassembled WGS sequence"/>
</dbReference>
<dbReference type="CDD" id="cd16745">
    <property type="entry name" value="RING-HC_AtRMA-like"/>
    <property type="match status" value="1"/>
</dbReference>
<comment type="caution">
    <text evidence="13">The sequence shown here is derived from an EMBL/GenBank/DDBJ whole genome shotgun (WGS) entry which is preliminary data.</text>
</comment>
<feature type="transmembrane region" description="Helical" evidence="11">
    <location>
        <begin position="177"/>
        <end position="196"/>
    </location>
</feature>